<accession>A0A7Z0JE26</accession>
<comment type="caution">
    <text evidence="1">The sequence shown here is derived from an EMBL/GenBank/DDBJ whole genome shotgun (WGS) entry which is preliminary data.</text>
</comment>
<dbReference type="InterPro" id="IPR011990">
    <property type="entry name" value="TPR-like_helical_dom_sf"/>
</dbReference>
<dbReference type="Gene3D" id="3.40.50.300">
    <property type="entry name" value="P-loop containing nucleotide triphosphate hydrolases"/>
    <property type="match status" value="1"/>
</dbReference>
<dbReference type="InterPro" id="IPR027417">
    <property type="entry name" value="P-loop_NTPase"/>
</dbReference>
<gene>
    <name evidence="1" type="ORF">HNR10_005865</name>
</gene>
<sequence length="1278" mass="138386">MSAGGNGPGSPDSVRQEVRAEAGFAYGAIGADIHVFGDGTPVYLLFARRALSRQDPDWLCAQPSRMLDGRAEVVEFTGREAELADLIDWRDAPARMAVRWLHGPAGQGKTRLAARLAADSERDGWLVVDAVHGTDSHPPAEGSQDLRTAGRVGVLVLVDYADRWPLTHVSWLLSNALLLQDTPVRVLMVGRSVNAWPAVRAKLHRLREAVETSDQRLAGLPEQSAPGRHSERKLMFEAARRCFTAQYHRARIVRSADTLEAIEPPGSLEAPEFGLTLAVHMAALVAVDAQVRGGRAPTDVVGMTTYLLDRERENWRQLHENGDRGLPHATSDTQLARAVFISVLTGPLSGADATRLLDDLPLPVPGAQLVTDHAHCYPPTDAGGHHRLEPLLPDRFAEDFLALSLPGSPVSGHPTDLWTVTAATRSLQRRGDVEPPYTARALSFMIAATERWPHVGERLLFPLLRRDPQLAVDAGSGVLSSLARLETLDTGILEAIEPFLPSGQDVRLDEGIGDIMTRLTTYRMATDDETLVRAMRSWELSDHHIRAGRATEALTAAEDAVALVREAVEGSDEPAGTAAELQLFLAGALVHHANLLARAGRDPDVWTVLSEGIELVRPLPTSDTQRLVLGDALGEMGAAMIRADRAEDGLAQLEEAIRTHAGRMDDAGALRMLEIIEHLWPFEINHSIALSAAGNHEEAVRTAENVLVGVRQMARLKPAALGPVLASAVVALGSALWAGGRHEEALAASRNATDLYRSLAEVEPRYRQQLADSSYRLGTRLGGMDRSLDAVQALQEAVDLYRSLPDTDLSLRLKLLAVASHELREQRRPERIAWGPASAIDGAAKGYAHAGDWPALWRLIRAVPIADAVRTVRRLPRRSAGLSEGDADRTLARRLAVQGRRRTERVVAAAARAAVWRSDYPLGDASQVSFARNRPYMTRTVLEHGGAVERIEVIDLESRAPKTNLYQGTQMHSSVQCLGDHDAIAVRDHRVWGTSGTEIVHYSAGSERLVAAGPPFVGARAAATTNGWILGLRLVPGALVASPGGRPREVDLVPFGLRRGDVLAVDPSGTRLAFADGEVLVVTDADVCDLVSDGRMHEDHGGIRSVAFVSPDELVTSGTGGGLYLSQLESGLGCMVASAEAAPPLDDLFYVPAWRVVGGWASGVGRPYFFDSVTLDPVPVPRPMVGNRNVQAITASPDGRYVYYGGQLDVDAPLRRRSFDWTSALHDLRHPGSLLQRPLSSLTDAELESLDALPLDSATRPLLELARDMLPRTWTRTS</sequence>
<dbReference type="SUPFAM" id="SSF48452">
    <property type="entry name" value="TPR-like"/>
    <property type="match status" value="1"/>
</dbReference>
<dbReference type="InterPro" id="IPR011044">
    <property type="entry name" value="Quino_amine_DH_bsu"/>
</dbReference>
<evidence type="ECO:0000313" key="1">
    <source>
        <dbReference type="EMBL" id="NYJ37984.1"/>
    </source>
</evidence>
<dbReference type="Proteomes" id="UP000572051">
    <property type="component" value="Unassembled WGS sequence"/>
</dbReference>
<dbReference type="AlphaFoldDB" id="A0A7Z0JE26"/>
<dbReference type="EMBL" id="JACCFS010000001">
    <property type="protein sequence ID" value="NYJ37984.1"/>
    <property type="molecule type" value="Genomic_DNA"/>
</dbReference>
<dbReference type="Gene3D" id="1.25.40.10">
    <property type="entry name" value="Tetratricopeptide repeat domain"/>
    <property type="match status" value="1"/>
</dbReference>
<dbReference type="SUPFAM" id="SSF50969">
    <property type="entry name" value="YVTN repeat-like/Quinoprotein amine dehydrogenase"/>
    <property type="match status" value="1"/>
</dbReference>
<evidence type="ECO:0000313" key="2">
    <source>
        <dbReference type="Proteomes" id="UP000572051"/>
    </source>
</evidence>
<keyword evidence="2" id="KW-1185">Reference proteome</keyword>
<name>A0A7Z0JE26_9ACTN</name>
<organism evidence="1 2">
    <name type="scientific">Nocardiopsis aegyptia</name>
    <dbReference type="NCBI Taxonomy" id="220378"/>
    <lineage>
        <taxon>Bacteria</taxon>
        <taxon>Bacillati</taxon>
        <taxon>Actinomycetota</taxon>
        <taxon>Actinomycetes</taxon>
        <taxon>Streptosporangiales</taxon>
        <taxon>Nocardiopsidaceae</taxon>
        <taxon>Nocardiopsis</taxon>
    </lineage>
</organism>
<reference evidence="1 2" key="1">
    <citation type="submission" date="2020-07" db="EMBL/GenBank/DDBJ databases">
        <title>Sequencing the genomes of 1000 actinobacteria strains.</title>
        <authorList>
            <person name="Klenk H.-P."/>
        </authorList>
    </citation>
    <scope>NUCLEOTIDE SEQUENCE [LARGE SCALE GENOMIC DNA]</scope>
    <source>
        <strain evidence="1 2">DSM 44442</strain>
    </source>
</reference>
<protein>
    <submittedName>
        <fullName evidence="1">Tetratricopeptide (TPR) repeat protein</fullName>
    </submittedName>
</protein>
<dbReference type="RefSeq" id="WP_179829150.1">
    <property type="nucleotide sequence ID" value="NZ_JACCFS010000001.1"/>
</dbReference>
<proteinExistence type="predicted"/>